<dbReference type="OrthoDB" id="440202at2759"/>
<dbReference type="GO" id="GO:0005737">
    <property type="term" value="C:cytoplasm"/>
    <property type="evidence" value="ECO:0007669"/>
    <property type="project" value="TreeGrafter"/>
</dbReference>
<sequence length="230" mass="25138">MKATKACKKRAAECIKKPLVGHFCRSLGRDGVALFFQRCDDQLQPRGSPHLPRRCRQDVHRIISHAKVVATERAEKAAAGSEGVEQIQLVPASPDQTITFEIPDGPPPKNLEITGDGAKELDPQLVRDFLQKQWDIFQAFLKNLKAALSEKSLDKVNKVLGRMSVEEAEIVVEQLQEAGILSFETPGIVDQTGKSSKNPTVTVPVPPKDGASGSVPVQQTEVLNLEDSLD</sequence>
<feature type="domain" description="Cdc37 C-terminal" evidence="2">
    <location>
        <begin position="100"/>
        <end position="200"/>
    </location>
</feature>
<evidence type="ECO:0000256" key="1">
    <source>
        <dbReference type="SAM" id="MobiDB-lite"/>
    </source>
</evidence>
<evidence type="ECO:0000313" key="4">
    <source>
        <dbReference type="EMBL" id="PRQ71540.1"/>
    </source>
</evidence>
<dbReference type="GO" id="GO:0050821">
    <property type="term" value="P:protein stabilization"/>
    <property type="evidence" value="ECO:0007669"/>
    <property type="project" value="TreeGrafter"/>
</dbReference>
<proteinExistence type="predicted"/>
<dbReference type="STRING" id="5286.A0A0K3CP96"/>
<dbReference type="EMBL" id="LCTV02000012">
    <property type="protein sequence ID" value="PRQ71540.1"/>
    <property type="molecule type" value="Genomic_DNA"/>
</dbReference>
<dbReference type="InterPro" id="IPR013873">
    <property type="entry name" value="Cdc37_C"/>
</dbReference>
<dbReference type="InterPro" id="IPR004918">
    <property type="entry name" value="Cdc37"/>
</dbReference>
<feature type="region of interest" description="Disordered" evidence="1">
    <location>
        <begin position="189"/>
        <end position="219"/>
    </location>
</feature>
<dbReference type="GO" id="GO:0006457">
    <property type="term" value="P:protein folding"/>
    <property type="evidence" value="ECO:0007669"/>
    <property type="project" value="TreeGrafter"/>
</dbReference>
<dbReference type="Proteomes" id="UP000239560">
    <property type="component" value="Unassembled WGS sequence"/>
</dbReference>
<dbReference type="GO" id="GO:0051087">
    <property type="term" value="F:protein-folding chaperone binding"/>
    <property type="evidence" value="ECO:0007669"/>
    <property type="project" value="TreeGrafter"/>
</dbReference>
<evidence type="ECO:0000313" key="6">
    <source>
        <dbReference type="Proteomes" id="UP000239560"/>
    </source>
</evidence>
<dbReference type="GO" id="GO:0031072">
    <property type="term" value="F:heat shock protein binding"/>
    <property type="evidence" value="ECO:0007669"/>
    <property type="project" value="TreeGrafter"/>
</dbReference>
<evidence type="ECO:0000313" key="3">
    <source>
        <dbReference type="EMBL" id="CTR10275.1"/>
    </source>
</evidence>
<accession>A0A0K3CP96</accession>
<organism evidence="3 5">
    <name type="scientific">Rhodotorula toruloides</name>
    <name type="common">Yeast</name>
    <name type="synonym">Rhodosporidium toruloides</name>
    <dbReference type="NCBI Taxonomy" id="5286"/>
    <lineage>
        <taxon>Eukaryota</taxon>
        <taxon>Fungi</taxon>
        <taxon>Dikarya</taxon>
        <taxon>Basidiomycota</taxon>
        <taxon>Pucciniomycotina</taxon>
        <taxon>Microbotryomycetes</taxon>
        <taxon>Sporidiobolales</taxon>
        <taxon>Sporidiobolaceae</taxon>
        <taxon>Rhodotorula</taxon>
    </lineage>
</organism>
<dbReference type="GO" id="GO:0051082">
    <property type="term" value="F:unfolded protein binding"/>
    <property type="evidence" value="ECO:0007669"/>
    <property type="project" value="TreeGrafter"/>
</dbReference>
<dbReference type="PANTHER" id="PTHR12800:SF4">
    <property type="entry name" value="HSP90 CO-CHAPERONE CDC37"/>
    <property type="match status" value="1"/>
</dbReference>
<evidence type="ECO:0000259" key="2">
    <source>
        <dbReference type="SMART" id="SM01069"/>
    </source>
</evidence>
<keyword evidence="5" id="KW-1185">Reference proteome</keyword>
<dbReference type="PANTHER" id="PTHR12800">
    <property type="entry name" value="CDC37-RELATED"/>
    <property type="match status" value="1"/>
</dbReference>
<reference evidence="4 6" key="2">
    <citation type="journal article" date="2018" name="Elife">
        <title>Functional genomics of lipid metabolism in the oleaginous yeast Rhodosporidium toruloides.</title>
        <authorList>
            <person name="Coradetti S.T."/>
            <person name="Pinel D."/>
            <person name="Geiselman G."/>
            <person name="Ito M."/>
            <person name="Mondo S."/>
            <person name="Reilly M.C."/>
            <person name="Cheng Y.F."/>
            <person name="Bauer S."/>
            <person name="Grigoriev I."/>
            <person name="Gladden J.M."/>
            <person name="Simmons B.A."/>
            <person name="Brem R."/>
            <person name="Arkin A.P."/>
            <person name="Skerker J.M."/>
        </authorList>
    </citation>
    <scope>NUCLEOTIDE SEQUENCE [LARGE SCALE GENOMIC DNA]</scope>
    <source>
        <strain evidence="4 6">NBRC 0880</strain>
    </source>
</reference>
<dbReference type="Pfam" id="PF08564">
    <property type="entry name" value="CDC37_C"/>
    <property type="match status" value="1"/>
</dbReference>
<dbReference type="EMBL" id="CWKI01000012">
    <property type="protein sequence ID" value="CTR10275.1"/>
    <property type="molecule type" value="Genomic_DNA"/>
</dbReference>
<dbReference type="AlphaFoldDB" id="A0A0K3CP96"/>
<dbReference type="SMART" id="SM01069">
    <property type="entry name" value="CDC37_C"/>
    <property type="match status" value="1"/>
</dbReference>
<protein>
    <submittedName>
        <fullName evidence="4">Cdc37 C terminal domain-domain containing protein</fullName>
    </submittedName>
</protein>
<reference evidence="3 5" key="1">
    <citation type="submission" date="2015-07" db="EMBL/GenBank/DDBJ databases">
        <authorList>
            <person name="Cajimat M.N.B."/>
            <person name="Milazzo M.L."/>
            <person name="Fulhorst C.F."/>
        </authorList>
    </citation>
    <scope>NUCLEOTIDE SEQUENCE [LARGE SCALE GENOMIC DNA]</scope>
    <source>
        <strain evidence="3">Single colony</strain>
    </source>
</reference>
<name>A0A0K3CP96_RHOTO</name>
<gene>
    <name evidence="3" type="primary">FGENESH: predicted gene_12.296</name>
    <name evidence="4" type="ORF">AAT19DRAFT_10398</name>
    <name evidence="3" type="ORF">BN2166_0061360</name>
</gene>
<evidence type="ECO:0000313" key="5">
    <source>
        <dbReference type="Proteomes" id="UP000199069"/>
    </source>
</evidence>
<dbReference type="Proteomes" id="UP000199069">
    <property type="component" value="Unassembled WGS sequence"/>
</dbReference>
<dbReference type="OMA" id="YERIAWR"/>
<dbReference type="SUPFAM" id="SSF101391">
    <property type="entry name" value="Hsp90 co-chaperone CDC37"/>
    <property type="match status" value="1"/>
</dbReference>